<accession>A0A165LYE7</accession>
<dbReference type="Gene3D" id="3.30.420.10">
    <property type="entry name" value="Ribonuclease H-like superfamily/Ribonuclease H"/>
    <property type="match status" value="1"/>
</dbReference>
<evidence type="ECO:0000256" key="5">
    <source>
        <dbReference type="ARBA" id="ARBA00022723"/>
    </source>
</evidence>
<dbReference type="InParanoid" id="A0A165LYE7"/>
<reference evidence="9 10" key="1">
    <citation type="journal article" date="2016" name="Mol. Biol. Evol.">
        <title>Comparative Genomics of Early-Diverging Mushroom-Forming Fungi Provides Insights into the Origins of Lignocellulose Decay Capabilities.</title>
        <authorList>
            <person name="Nagy L.G."/>
            <person name="Riley R."/>
            <person name="Tritt A."/>
            <person name="Adam C."/>
            <person name="Daum C."/>
            <person name="Floudas D."/>
            <person name="Sun H."/>
            <person name="Yadav J.S."/>
            <person name="Pangilinan J."/>
            <person name="Larsson K.H."/>
            <person name="Matsuura K."/>
            <person name="Barry K."/>
            <person name="Labutti K."/>
            <person name="Kuo R."/>
            <person name="Ohm R.A."/>
            <person name="Bhattacharya S.S."/>
            <person name="Shirouzu T."/>
            <person name="Yoshinaga Y."/>
            <person name="Martin F.M."/>
            <person name="Grigoriev I.V."/>
            <person name="Hibbett D.S."/>
        </authorList>
    </citation>
    <scope>NUCLEOTIDE SEQUENCE [LARGE SCALE GENOMIC DNA]</scope>
    <source>
        <strain evidence="9 10">HHB12029</strain>
    </source>
</reference>
<dbReference type="EC" id="3.1.26.4" evidence="3"/>
<dbReference type="PROSITE" id="PS50879">
    <property type="entry name" value="RNASE_H_1"/>
    <property type="match status" value="1"/>
</dbReference>
<dbReference type="Proteomes" id="UP000077266">
    <property type="component" value="Unassembled WGS sequence"/>
</dbReference>
<dbReference type="PANTHER" id="PTHR10642">
    <property type="entry name" value="RIBONUCLEASE H1"/>
    <property type="match status" value="1"/>
</dbReference>
<evidence type="ECO:0000256" key="4">
    <source>
        <dbReference type="ARBA" id="ARBA00022722"/>
    </source>
</evidence>
<dbReference type="GO" id="GO:0004523">
    <property type="term" value="F:RNA-DNA hybrid ribonuclease activity"/>
    <property type="evidence" value="ECO:0007669"/>
    <property type="project" value="UniProtKB-EC"/>
</dbReference>
<dbReference type="AlphaFoldDB" id="A0A165LYE7"/>
<sequence>LLEELLQDKRTWEDAMTEVYGPLRIDDKSPILVWTDGSCLDPNRPSATAGSGVFWGPDSERNRFIRLPGAVQTSNRAELLAMLVAIDSTDPLRALVIYSDSEYAIRSVAEWAPARADTGWTCKNGDLLQRIQQAIQRRLAMLHLVWIPSHSGNAHNDGADALAKKGAA</sequence>
<feature type="domain" description="RNase H type-1" evidence="8">
    <location>
        <begin position="27"/>
        <end position="168"/>
    </location>
</feature>
<keyword evidence="4" id="KW-0540">Nuclease</keyword>
<feature type="non-terminal residue" evidence="9">
    <location>
        <position position="168"/>
    </location>
</feature>
<dbReference type="EMBL" id="KV425918">
    <property type="protein sequence ID" value="KZV98505.1"/>
    <property type="molecule type" value="Genomic_DNA"/>
</dbReference>
<dbReference type="OrthoDB" id="245563at2759"/>
<dbReference type="InterPro" id="IPR012337">
    <property type="entry name" value="RNaseH-like_sf"/>
</dbReference>
<keyword evidence="5" id="KW-0479">Metal-binding</keyword>
<organism evidence="9 10">
    <name type="scientific">Exidia glandulosa HHB12029</name>
    <dbReference type="NCBI Taxonomy" id="1314781"/>
    <lineage>
        <taxon>Eukaryota</taxon>
        <taxon>Fungi</taxon>
        <taxon>Dikarya</taxon>
        <taxon>Basidiomycota</taxon>
        <taxon>Agaricomycotina</taxon>
        <taxon>Agaricomycetes</taxon>
        <taxon>Auriculariales</taxon>
        <taxon>Exidiaceae</taxon>
        <taxon>Exidia</taxon>
    </lineage>
</organism>
<keyword evidence="7" id="KW-0378">Hydrolase</keyword>
<comment type="catalytic activity">
    <reaction evidence="1">
        <text>Endonucleolytic cleavage to 5'-phosphomonoester.</text>
        <dbReference type="EC" id="3.1.26.4"/>
    </reaction>
</comment>
<evidence type="ECO:0000259" key="8">
    <source>
        <dbReference type="PROSITE" id="PS50879"/>
    </source>
</evidence>
<evidence type="ECO:0000313" key="9">
    <source>
        <dbReference type="EMBL" id="KZV98505.1"/>
    </source>
</evidence>
<keyword evidence="6" id="KW-0255">Endonuclease</keyword>
<dbReference type="InterPro" id="IPR050092">
    <property type="entry name" value="RNase_H"/>
</dbReference>
<dbReference type="SUPFAM" id="SSF53098">
    <property type="entry name" value="Ribonuclease H-like"/>
    <property type="match status" value="1"/>
</dbReference>
<dbReference type="CDD" id="cd09280">
    <property type="entry name" value="RNase_HI_eukaryote_like"/>
    <property type="match status" value="1"/>
</dbReference>
<proteinExistence type="inferred from homology"/>
<evidence type="ECO:0000256" key="2">
    <source>
        <dbReference type="ARBA" id="ARBA00005300"/>
    </source>
</evidence>
<dbReference type="GO" id="GO:0046872">
    <property type="term" value="F:metal ion binding"/>
    <property type="evidence" value="ECO:0007669"/>
    <property type="project" value="UniProtKB-KW"/>
</dbReference>
<dbReference type="STRING" id="1314781.A0A165LYE7"/>
<feature type="non-terminal residue" evidence="9">
    <location>
        <position position="1"/>
    </location>
</feature>
<evidence type="ECO:0000313" key="10">
    <source>
        <dbReference type="Proteomes" id="UP000077266"/>
    </source>
</evidence>
<dbReference type="PANTHER" id="PTHR10642:SF26">
    <property type="entry name" value="RIBONUCLEASE H1"/>
    <property type="match status" value="1"/>
</dbReference>
<evidence type="ECO:0000256" key="7">
    <source>
        <dbReference type="ARBA" id="ARBA00022801"/>
    </source>
</evidence>
<evidence type="ECO:0000256" key="6">
    <source>
        <dbReference type="ARBA" id="ARBA00022759"/>
    </source>
</evidence>
<dbReference type="Pfam" id="PF00075">
    <property type="entry name" value="RNase_H"/>
    <property type="match status" value="1"/>
</dbReference>
<dbReference type="InterPro" id="IPR036397">
    <property type="entry name" value="RNaseH_sf"/>
</dbReference>
<gene>
    <name evidence="9" type="ORF">EXIGLDRAFT_564669</name>
</gene>
<dbReference type="GO" id="GO:0043137">
    <property type="term" value="P:DNA replication, removal of RNA primer"/>
    <property type="evidence" value="ECO:0007669"/>
    <property type="project" value="TreeGrafter"/>
</dbReference>
<keyword evidence="10" id="KW-1185">Reference proteome</keyword>
<dbReference type="InterPro" id="IPR002156">
    <property type="entry name" value="RNaseH_domain"/>
</dbReference>
<evidence type="ECO:0000256" key="3">
    <source>
        <dbReference type="ARBA" id="ARBA00012180"/>
    </source>
</evidence>
<protein>
    <recommendedName>
        <fullName evidence="3">ribonuclease H</fullName>
        <ecNumber evidence="3">3.1.26.4</ecNumber>
    </recommendedName>
</protein>
<evidence type="ECO:0000256" key="1">
    <source>
        <dbReference type="ARBA" id="ARBA00000077"/>
    </source>
</evidence>
<comment type="similarity">
    <text evidence="2">Belongs to the RNase H family.</text>
</comment>
<name>A0A165LYE7_EXIGL</name>
<dbReference type="GO" id="GO:0003676">
    <property type="term" value="F:nucleic acid binding"/>
    <property type="evidence" value="ECO:0007669"/>
    <property type="project" value="InterPro"/>
</dbReference>